<dbReference type="OMA" id="FYKRRVW"/>
<evidence type="ECO:0000313" key="8">
    <source>
        <dbReference type="Proteomes" id="UP000005226"/>
    </source>
</evidence>
<dbReference type="STRING" id="31033.ENSTRUP00000002264"/>
<dbReference type="AlphaFoldDB" id="H2RQ49"/>
<organism evidence="7 8">
    <name type="scientific">Takifugu rubripes</name>
    <name type="common">Japanese pufferfish</name>
    <name type="synonym">Fugu rubripes</name>
    <dbReference type="NCBI Taxonomy" id="31033"/>
    <lineage>
        <taxon>Eukaryota</taxon>
        <taxon>Metazoa</taxon>
        <taxon>Chordata</taxon>
        <taxon>Craniata</taxon>
        <taxon>Vertebrata</taxon>
        <taxon>Euteleostomi</taxon>
        <taxon>Actinopterygii</taxon>
        <taxon>Neopterygii</taxon>
        <taxon>Teleostei</taxon>
        <taxon>Neoteleostei</taxon>
        <taxon>Acanthomorphata</taxon>
        <taxon>Eupercaria</taxon>
        <taxon>Tetraodontiformes</taxon>
        <taxon>Tetradontoidea</taxon>
        <taxon>Tetraodontidae</taxon>
        <taxon>Takifugu</taxon>
    </lineage>
</organism>
<dbReference type="InterPro" id="IPR053254">
    <property type="entry name" value="Arf-like_GTPase"/>
</dbReference>
<evidence type="ECO:0000256" key="1">
    <source>
        <dbReference type="ARBA" id="ARBA00022741"/>
    </source>
</evidence>
<dbReference type="GO" id="GO:0005525">
    <property type="term" value="F:GTP binding"/>
    <property type="evidence" value="ECO:0007669"/>
    <property type="project" value="UniProtKB-KW"/>
</dbReference>
<dbReference type="GO" id="GO:0003924">
    <property type="term" value="F:GTPase activity"/>
    <property type="evidence" value="ECO:0007669"/>
    <property type="project" value="InterPro"/>
</dbReference>
<feature type="binding site" evidence="3">
    <location>
        <begin position="228"/>
        <end position="231"/>
    </location>
    <ligand>
        <name>GTP</name>
        <dbReference type="ChEBI" id="CHEBI:37565"/>
    </ligand>
</feature>
<dbReference type="Proteomes" id="UP000005226">
    <property type="component" value="Chromosome 15"/>
</dbReference>
<dbReference type="GO" id="GO:0046872">
    <property type="term" value="F:metal ion binding"/>
    <property type="evidence" value="ECO:0007669"/>
    <property type="project" value="UniProtKB-KW"/>
</dbReference>
<reference evidence="7" key="2">
    <citation type="submission" date="2025-08" db="UniProtKB">
        <authorList>
            <consortium name="Ensembl"/>
        </authorList>
    </citation>
    <scope>IDENTIFICATION</scope>
</reference>
<dbReference type="eggNOG" id="KOG0070">
    <property type="taxonomic scope" value="Eukaryota"/>
</dbReference>
<gene>
    <name evidence="7" type="primary">arl10</name>
</gene>
<keyword evidence="4" id="KW-0460">Magnesium</keyword>
<dbReference type="InParanoid" id="H2RQ49"/>
<dbReference type="PRINTS" id="PR00328">
    <property type="entry name" value="SAR1GTPBP"/>
</dbReference>
<dbReference type="GeneID" id="101078781"/>
<evidence type="ECO:0000256" key="6">
    <source>
        <dbReference type="SAM" id="Phobius"/>
    </source>
</evidence>
<keyword evidence="6" id="KW-1133">Transmembrane helix</keyword>
<dbReference type="FunCoup" id="H2RQ49">
    <property type="interactions" value="307"/>
</dbReference>
<sequence>MGYLRASSERLSKQKHAETAGSHVVRSRGRRRRRKRPSLSSVAVQEAPVHGSLVRAPSTALPTFMVLLRHISVALTAAVAALGSALFIALNFFYKRRIWSPQAEYCTIKEEEEDRGKRQVLVLGLDGAGKSSMLQGLNAGESAAKRGRCRPTRGFNFMSLNVPACQLDFLEIGGGEDLRPYWSDYLKRTHILVYVVDSSDRSRLPLAKAELHRLLRVEPQLPVVVLGNKQDKSDALGMSELQEALSLGSLADDRKLFLLAAQLGSDGSARNSHQGLDTFQDLLLQLI</sequence>
<dbReference type="SMART" id="SM00177">
    <property type="entry name" value="ARF"/>
    <property type="match status" value="1"/>
</dbReference>
<dbReference type="SMART" id="SM00178">
    <property type="entry name" value="SAR"/>
    <property type="match status" value="1"/>
</dbReference>
<keyword evidence="1 3" id="KW-0547">Nucleotide-binding</keyword>
<accession>H2RQ49</accession>
<keyword evidence="4" id="KW-0479">Metal-binding</keyword>
<keyword evidence="8" id="KW-1185">Reference proteome</keyword>
<dbReference type="InterPro" id="IPR027417">
    <property type="entry name" value="P-loop_NTPase"/>
</dbReference>
<feature type="binding site" evidence="3">
    <location>
        <begin position="124"/>
        <end position="131"/>
    </location>
    <ligand>
        <name>GTP</name>
        <dbReference type="ChEBI" id="CHEBI:37565"/>
    </ligand>
</feature>
<dbReference type="OrthoDB" id="413813at2759"/>
<keyword evidence="6" id="KW-0472">Membrane</keyword>
<dbReference type="GeneTree" id="ENSGT00940000160017"/>
<evidence type="ECO:0000256" key="2">
    <source>
        <dbReference type="ARBA" id="ARBA00023134"/>
    </source>
</evidence>
<dbReference type="PROSITE" id="PS51417">
    <property type="entry name" value="ARF"/>
    <property type="match status" value="1"/>
</dbReference>
<reference evidence="7 8" key="1">
    <citation type="journal article" date="2011" name="Genome Biol. Evol.">
        <title>Integration of the genetic map and genome assembly of fugu facilitates insights into distinct features of genome evolution in teleosts and mammals.</title>
        <authorList>
            <person name="Kai W."/>
            <person name="Kikuchi K."/>
            <person name="Tohari S."/>
            <person name="Chew A.K."/>
            <person name="Tay A."/>
            <person name="Fujiwara A."/>
            <person name="Hosoya S."/>
            <person name="Suetake H."/>
            <person name="Naruse K."/>
            <person name="Brenner S."/>
            <person name="Suzuki Y."/>
            <person name="Venkatesh B."/>
        </authorList>
    </citation>
    <scope>NUCLEOTIDE SEQUENCE [LARGE SCALE GENOMIC DNA]</scope>
</reference>
<evidence type="ECO:0000313" key="7">
    <source>
        <dbReference type="Ensembl" id="ENSTRUP00000002264.3"/>
    </source>
</evidence>
<dbReference type="Pfam" id="PF00025">
    <property type="entry name" value="Arf"/>
    <property type="match status" value="1"/>
</dbReference>
<dbReference type="SUPFAM" id="SSF52540">
    <property type="entry name" value="P-loop containing nucleoside triphosphate hydrolases"/>
    <property type="match status" value="1"/>
</dbReference>
<feature type="binding site" evidence="4">
    <location>
        <position position="152"/>
    </location>
    <ligand>
        <name>Mg(2+)</name>
        <dbReference type="ChEBI" id="CHEBI:18420"/>
    </ligand>
</feature>
<evidence type="ECO:0000256" key="3">
    <source>
        <dbReference type="PIRSR" id="PIRSR606689-1"/>
    </source>
</evidence>
<dbReference type="Ensembl" id="ENSTRUT00000002274.3">
    <property type="protein sequence ID" value="ENSTRUP00000002264.3"/>
    <property type="gene ID" value="ENSTRUG00000000958.3"/>
</dbReference>
<dbReference type="InterPro" id="IPR006689">
    <property type="entry name" value="Small_GTPase_ARF/SAR"/>
</dbReference>
<proteinExistence type="predicted"/>
<feature type="region of interest" description="Disordered" evidence="5">
    <location>
        <begin position="1"/>
        <end position="41"/>
    </location>
</feature>
<keyword evidence="6" id="KW-0812">Transmembrane</keyword>
<feature type="binding site" evidence="4">
    <location>
        <position position="131"/>
    </location>
    <ligand>
        <name>Mg(2+)</name>
        <dbReference type="ChEBI" id="CHEBI:18420"/>
    </ligand>
</feature>
<feature type="compositionally biased region" description="Basic residues" evidence="5">
    <location>
        <begin position="25"/>
        <end position="37"/>
    </location>
</feature>
<evidence type="ECO:0000256" key="4">
    <source>
        <dbReference type="PIRSR" id="PIRSR606689-2"/>
    </source>
</evidence>
<name>H2RQ49_TAKRU</name>
<feature type="compositionally biased region" description="Basic and acidic residues" evidence="5">
    <location>
        <begin position="7"/>
        <end position="18"/>
    </location>
</feature>
<feature type="transmembrane region" description="Helical" evidence="6">
    <location>
        <begin position="71"/>
        <end position="94"/>
    </location>
</feature>
<dbReference type="PANTHER" id="PTHR46724">
    <property type="entry name" value="ADP-RIBOSYLATION FACTOR-LIKE PROTEIN 9-RELATED"/>
    <property type="match status" value="1"/>
</dbReference>
<keyword evidence="2 3" id="KW-0342">GTP-binding</keyword>
<protein>
    <submittedName>
        <fullName evidence="7">ADP-ribosylation factor-like 10</fullName>
    </submittedName>
</protein>
<reference evidence="7" key="3">
    <citation type="submission" date="2025-09" db="UniProtKB">
        <authorList>
            <consortium name="Ensembl"/>
        </authorList>
    </citation>
    <scope>IDENTIFICATION</scope>
</reference>
<dbReference type="RefSeq" id="XP_003970913.2">
    <property type="nucleotide sequence ID" value="XM_003970864.3"/>
</dbReference>
<dbReference type="Gene3D" id="3.40.50.300">
    <property type="entry name" value="P-loop containing nucleotide triphosphate hydrolases"/>
    <property type="match status" value="1"/>
</dbReference>
<feature type="binding site" evidence="3">
    <location>
        <position position="174"/>
    </location>
    <ligand>
        <name>GTP</name>
        <dbReference type="ChEBI" id="CHEBI:37565"/>
    </ligand>
</feature>
<evidence type="ECO:0000256" key="5">
    <source>
        <dbReference type="SAM" id="MobiDB-lite"/>
    </source>
</evidence>
<dbReference type="PANTHER" id="PTHR46724:SF1">
    <property type="entry name" value="ADP RIBOSYLATION FACTOR LIKE GTPASE 10"/>
    <property type="match status" value="1"/>
</dbReference>